<protein>
    <recommendedName>
        <fullName evidence="8">Large ribosomal subunit protein mL38</fullName>
    </recommendedName>
    <alternativeName>
        <fullName evidence="9">39S ribosomal protein L38, mitochondrial</fullName>
    </alternativeName>
</protein>
<keyword evidence="3 10" id="KW-0689">Ribosomal protein</keyword>
<dbReference type="InterPro" id="IPR008914">
    <property type="entry name" value="PEBP"/>
</dbReference>
<dbReference type="InterPro" id="IPR035810">
    <property type="entry name" value="PEBP_euk"/>
</dbReference>
<name>A0AA35X5G3_GEOBA</name>
<keyword evidence="11" id="KW-1185">Reference proteome</keyword>
<evidence type="ECO:0000256" key="3">
    <source>
        <dbReference type="ARBA" id="ARBA00022980"/>
    </source>
</evidence>
<dbReference type="CDD" id="cd00866">
    <property type="entry name" value="PEBP_euk"/>
    <property type="match status" value="1"/>
</dbReference>
<comment type="similarity">
    <text evidence="7">Belongs to the phosphatidylethanolamine-binding protein family. Mitochondrion-specific ribosomal protein mL38 subfamily.</text>
</comment>
<dbReference type="SUPFAM" id="SSF49777">
    <property type="entry name" value="PEBP-like"/>
    <property type="match status" value="1"/>
</dbReference>
<keyword evidence="2" id="KW-0809">Transit peptide</keyword>
<evidence type="ECO:0000313" key="10">
    <source>
        <dbReference type="EMBL" id="CAI8038860.1"/>
    </source>
</evidence>
<accession>A0AA35X5G3</accession>
<dbReference type="EMBL" id="CASHTH010003016">
    <property type="protein sequence ID" value="CAI8038860.1"/>
    <property type="molecule type" value="Genomic_DNA"/>
</dbReference>
<gene>
    <name evidence="10" type="ORF">GBAR_LOCUS21655</name>
</gene>
<dbReference type="Gene3D" id="3.90.280.10">
    <property type="entry name" value="PEBP-like"/>
    <property type="match status" value="1"/>
</dbReference>
<evidence type="ECO:0000256" key="4">
    <source>
        <dbReference type="ARBA" id="ARBA00023054"/>
    </source>
</evidence>
<dbReference type="Proteomes" id="UP001174909">
    <property type="component" value="Unassembled WGS sequence"/>
</dbReference>
<evidence type="ECO:0000256" key="1">
    <source>
        <dbReference type="ARBA" id="ARBA00004173"/>
    </source>
</evidence>
<evidence type="ECO:0000313" key="11">
    <source>
        <dbReference type="Proteomes" id="UP001174909"/>
    </source>
</evidence>
<comment type="subcellular location">
    <subcellularLocation>
        <location evidence="1">Mitochondrion</location>
    </subcellularLocation>
</comment>
<evidence type="ECO:0000256" key="6">
    <source>
        <dbReference type="ARBA" id="ARBA00023274"/>
    </source>
</evidence>
<evidence type="ECO:0000256" key="5">
    <source>
        <dbReference type="ARBA" id="ARBA00023128"/>
    </source>
</evidence>
<evidence type="ECO:0000256" key="9">
    <source>
        <dbReference type="ARBA" id="ARBA00041206"/>
    </source>
</evidence>
<keyword evidence="4" id="KW-0175">Coiled coil</keyword>
<dbReference type="PANTHER" id="PTHR11362">
    <property type="entry name" value="PHOSPHATIDYLETHANOLAMINE-BINDING PROTEIN"/>
    <property type="match status" value="1"/>
</dbReference>
<evidence type="ECO:0000256" key="2">
    <source>
        <dbReference type="ARBA" id="ARBA00022946"/>
    </source>
</evidence>
<organism evidence="10 11">
    <name type="scientific">Geodia barretti</name>
    <name type="common">Barrett's horny sponge</name>
    <dbReference type="NCBI Taxonomy" id="519541"/>
    <lineage>
        <taxon>Eukaryota</taxon>
        <taxon>Metazoa</taxon>
        <taxon>Porifera</taxon>
        <taxon>Demospongiae</taxon>
        <taxon>Heteroscleromorpha</taxon>
        <taxon>Tetractinellida</taxon>
        <taxon>Astrophorina</taxon>
        <taxon>Geodiidae</taxon>
        <taxon>Geodia</taxon>
    </lineage>
</organism>
<evidence type="ECO:0000256" key="7">
    <source>
        <dbReference type="ARBA" id="ARBA00038016"/>
    </source>
</evidence>
<dbReference type="Pfam" id="PF01161">
    <property type="entry name" value="PBP"/>
    <property type="match status" value="1"/>
</dbReference>
<reference evidence="10" key="1">
    <citation type="submission" date="2023-03" db="EMBL/GenBank/DDBJ databases">
        <authorList>
            <person name="Steffen K."/>
            <person name="Cardenas P."/>
        </authorList>
    </citation>
    <scope>NUCLEOTIDE SEQUENCE</scope>
</reference>
<evidence type="ECO:0000256" key="8">
    <source>
        <dbReference type="ARBA" id="ARBA00039444"/>
    </source>
</evidence>
<dbReference type="PANTHER" id="PTHR11362:SF133">
    <property type="entry name" value="LARGE RIBOSOMAL SUBUNIT PROTEIN ML38"/>
    <property type="match status" value="1"/>
</dbReference>
<proteinExistence type="inferred from homology"/>
<comment type="caution">
    <text evidence="10">The sequence shown here is derived from an EMBL/GenBank/DDBJ whole genome shotgun (WGS) entry which is preliminary data.</text>
</comment>
<keyword evidence="5" id="KW-0496">Mitochondrion</keyword>
<dbReference type="AlphaFoldDB" id="A0AA35X5G3"/>
<keyword evidence="6" id="KW-0687">Ribonucleoprotein</keyword>
<dbReference type="GO" id="GO:0005762">
    <property type="term" value="C:mitochondrial large ribosomal subunit"/>
    <property type="evidence" value="ECO:0007669"/>
    <property type="project" value="TreeGrafter"/>
</dbReference>
<sequence length="327" mass="36888">MAFRPSFFSPTLFSEAVSTLAAVVRNSLRPCRTYSSSRGAARGEVPTSLSTAARERRMQRTALLRRNRADPELERAARTGTLSVPLDQVQREWQAHRGLDQLMRAGHHFNIYQDLYGGRVFRPRGFMEVAYGEKTVHRGTILSPTEASQPPRVSGLTRDGLCSLVLSNPDGHLLNHNMELLHWMILNISGGAVSSGEEVVPYLQPVPPQGSGLHRLVFTLYTHSSPIAVDNSMIKQPSNSWLDQRTFSTAEFLSARPSLQPFTFSLFQSLWDSSVHTAYMEDLVYPEPVYEVVRELTPRRRRQENTRLLKANHYRLIQCVSGSDLHS</sequence>
<dbReference type="InterPro" id="IPR036610">
    <property type="entry name" value="PEBP-like_sf"/>
</dbReference>